<evidence type="ECO:0000256" key="4">
    <source>
        <dbReference type="ARBA" id="ARBA00022598"/>
    </source>
</evidence>
<keyword evidence="3 10" id="KW-0963">Cytoplasm</keyword>
<dbReference type="Pfam" id="PF02092">
    <property type="entry name" value="tRNA_synt_2f"/>
    <property type="match status" value="1"/>
</dbReference>
<evidence type="ECO:0000256" key="1">
    <source>
        <dbReference type="ARBA" id="ARBA00004496"/>
    </source>
</evidence>
<evidence type="ECO:0000256" key="3">
    <source>
        <dbReference type="ARBA" id="ARBA00022490"/>
    </source>
</evidence>
<reference evidence="13" key="1">
    <citation type="submission" date="2020-02" db="EMBL/GenBank/DDBJ databases">
        <title>Genomic and physiological characterization of two novel Nitrospinaceae genera.</title>
        <authorList>
            <person name="Mueller A.J."/>
            <person name="Jung M.-Y."/>
            <person name="Strachan C.R."/>
            <person name="Herbold C.W."/>
            <person name="Kirkegaard R.H."/>
            <person name="Daims H."/>
        </authorList>
    </citation>
    <scope>NUCLEOTIDE SEQUENCE [LARGE SCALE GENOMIC DNA]</scope>
</reference>
<dbReference type="GO" id="GO:0006426">
    <property type="term" value="P:glycyl-tRNA aminoacylation"/>
    <property type="evidence" value="ECO:0007669"/>
    <property type="project" value="UniProtKB-UniRule"/>
</dbReference>
<comment type="subunit">
    <text evidence="10">Tetramer of two alpha and two beta subunits.</text>
</comment>
<keyword evidence="4 10" id="KW-0436">Ligase</keyword>
<evidence type="ECO:0000256" key="10">
    <source>
        <dbReference type="HAMAP-Rule" id="MF_00255"/>
    </source>
</evidence>
<feature type="domain" description="DALR anticodon binding" evidence="11">
    <location>
        <begin position="589"/>
        <end position="679"/>
    </location>
</feature>
<keyword evidence="6 10" id="KW-0067">ATP-binding</keyword>
<dbReference type="GO" id="GO:0004820">
    <property type="term" value="F:glycine-tRNA ligase activity"/>
    <property type="evidence" value="ECO:0007669"/>
    <property type="project" value="UniProtKB-UniRule"/>
</dbReference>
<dbReference type="Pfam" id="PF05746">
    <property type="entry name" value="DALR_1"/>
    <property type="match status" value="1"/>
</dbReference>
<evidence type="ECO:0000256" key="8">
    <source>
        <dbReference type="ARBA" id="ARBA00023146"/>
    </source>
</evidence>
<dbReference type="GO" id="GO:0004814">
    <property type="term" value="F:arginine-tRNA ligase activity"/>
    <property type="evidence" value="ECO:0007669"/>
    <property type="project" value="InterPro"/>
</dbReference>
<dbReference type="SUPFAM" id="SSF109604">
    <property type="entry name" value="HD-domain/PDEase-like"/>
    <property type="match status" value="1"/>
</dbReference>
<dbReference type="PANTHER" id="PTHR30075:SF2">
    <property type="entry name" value="GLYCINE--TRNA LIGASE, CHLOROPLASTIC_MITOCHONDRIAL 2"/>
    <property type="match status" value="1"/>
</dbReference>
<keyword evidence="7 10" id="KW-0648">Protein biosynthesis</keyword>
<protein>
    <recommendedName>
        <fullName evidence="10">Glycine--tRNA ligase beta subunit</fullName>
        <ecNumber evidence="10">6.1.1.14</ecNumber>
    </recommendedName>
    <alternativeName>
        <fullName evidence="10">Glycyl-tRNA synthetase beta subunit</fullName>
        <shortName evidence="10">GlyRS</shortName>
    </alternativeName>
</protein>
<evidence type="ECO:0000313" key="13">
    <source>
        <dbReference type="Proteomes" id="UP000594464"/>
    </source>
</evidence>
<evidence type="ECO:0000256" key="9">
    <source>
        <dbReference type="ARBA" id="ARBA00047937"/>
    </source>
</evidence>
<dbReference type="InterPro" id="IPR006194">
    <property type="entry name" value="Gly-tRNA-synth_heterodimer"/>
</dbReference>
<dbReference type="EC" id="6.1.1.14" evidence="10"/>
<sequence>MEQPVASDLFIEIGSEEIPSGYVRPALNFLDKEIRAFFEKNKLTFADSQVFGTPRRLAIHFSTVQTEQKDEEETLLGPSVQAAFDDAGKPTRAAQGFARSKGIDPEDLQIVDSPKGKVIAATVKREGQATQALLEAWLPQLIKSIPFPKKMRWADNPSAFARPLHWIVSLFGDRTLKINFDGVRAGNQSRGHRFLAPQTFTVENLASYQKQCREHRIIADPNERKQEIERQVRELATAAGGQVEPDDALLEEVNQLVEYPFAILGNFEAKYLELPKELLSIVMKRHQRYFPVASSKGELLNHFITISNIQQGEGEEVRKGNERVIRARLDDASFFYKEDRKKPLADFVDALNGVVFQKKLGTSYEKMTRIASLAEALASAVSPEDKEDAIRAARLCKADLVTQMVYEFPELQGIMGGYYARHSGENDAVSQAVKDHYKPAFAGDSTPETSVGAIIALADKLDTILGCIGVGLIPSGSEDPYGLRRHALGIIQIIQQRQWSISLNALIDEGLNHLDAKIKLTRDEIRSHVLDLFAQRYKSSLKDEGFPYDAIDAVLASGIDALADVQAKVRAFSDLKQQAYFEDLSVTFRRVVSILDDSAFGDIDSTLLKDPVEIKLHQSWQELKTPVRSLVENKQFSQALEKIVEIKPSVDAFFDGVMVMDKDLAIRSNRLRLLRNVSLLFSDLADFSRIVFKKG</sequence>
<dbReference type="GO" id="GO:0005829">
    <property type="term" value="C:cytosol"/>
    <property type="evidence" value="ECO:0007669"/>
    <property type="project" value="TreeGrafter"/>
</dbReference>
<dbReference type="PANTHER" id="PTHR30075">
    <property type="entry name" value="GLYCYL-TRNA SYNTHETASE"/>
    <property type="match status" value="1"/>
</dbReference>
<dbReference type="GO" id="GO:0006420">
    <property type="term" value="P:arginyl-tRNA aminoacylation"/>
    <property type="evidence" value="ECO:0007669"/>
    <property type="project" value="InterPro"/>
</dbReference>
<dbReference type="Proteomes" id="UP000594464">
    <property type="component" value="Chromosome"/>
</dbReference>
<name>A0A7T0C0Z3_9BACT</name>
<dbReference type="NCBIfam" id="TIGR00211">
    <property type="entry name" value="glyS"/>
    <property type="match status" value="1"/>
</dbReference>
<comment type="similarity">
    <text evidence="2 10">Belongs to the class-II aminoacyl-tRNA synthetase family.</text>
</comment>
<accession>A0A7T0C0Z3</accession>
<dbReference type="HAMAP" id="MF_00255">
    <property type="entry name" value="Gly_tRNA_synth_beta"/>
    <property type="match status" value="1"/>
</dbReference>
<comment type="subcellular location">
    <subcellularLocation>
        <location evidence="1 10">Cytoplasm</location>
    </subcellularLocation>
</comment>
<dbReference type="PRINTS" id="PR01045">
    <property type="entry name" value="TRNASYNTHGB"/>
</dbReference>
<dbReference type="InterPro" id="IPR008909">
    <property type="entry name" value="DALR_anticod-bd"/>
</dbReference>
<evidence type="ECO:0000256" key="6">
    <source>
        <dbReference type="ARBA" id="ARBA00022840"/>
    </source>
</evidence>
<dbReference type="InterPro" id="IPR015944">
    <property type="entry name" value="Gly-tRNA-synth_bsu"/>
</dbReference>
<dbReference type="EMBL" id="CP048620">
    <property type="protein sequence ID" value="QPJ64387.1"/>
    <property type="molecule type" value="Genomic_DNA"/>
</dbReference>
<proteinExistence type="inferred from homology"/>
<dbReference type="KEGG" id="nva:G3M78_02835"/>
<evidence type="ECO:0000259" key="11">
    <source>
        <dbReference type="Pfam" id="PF05746"/>
    </source>
</evidence>
<comment type="catalytic activity">
    <reaction evidence="9 10">
        <text>tRNA(Gly) + glycine + ATP = glycyl-tRNA(Gly) + AMP + diphosphate</text>
        <dbReference type="Rhea" id="RHEA:16013"/>
        <dbReference type="Rhea" id="RHEA-COMP:9664"/>
        <dbReference type="Rhea" id="RHEA-COMP:9683"/>
        <dbReference type="ChEBI" id="CHEBI:30616"/>
        <dbReference type="ChEBI" id="CHEBI:33019"/>
        <dbReference type="ChEBI" id="CHEBI:57305"/>
        <dbReference type="ChEBI" id="CHEBI:78442"/>
        <dbReference type="ChEBI" id="CHEBI:78522"/>
        <dbReference type="ChEBI" id="CHEBI:456215"/>
        <dbReference type="EC" id="6.1.1.14"/>
    </reaction>
</comment>
<evidence type="ECO:0000256" key="2">
    <source>
        <dbReference type="ARBA" id="ARBA00008226"/>
    </source>
</evidence>
<evidence type="ECO:0000313" key="12">
    <source>
        <dbReference type="EMBL" id="QPJ64387.1"/>
    </source>
</evidence>
<organism evidence="12 13">
    <name type="scientific">Candidatus Nitrohelix vancouverensis</name>
    <dbReference type="NCBI Taxonomy" id="2705534"/>
    <lineage>
        <taxon>Bacteria</taxon>
        <taxon>Pseudomonadati</taxon>
        <taxon>Nitrospinota/Tectimicrobiota group</taxon>
        <taxon>Nitrospinota</taxon>
        <taxon>Nitrospinia</taxon>
        <taxon>Nitrospinales</taxon>
        <taxon>Nitrospinaceae</taxon>
        <taxon>Candidatus Nitrohelix</taxon>
    </lineage>
</organism>
<evidence type="ECO:0000256" key="7">
    <source>
        <dbReference type="ARBA" id="ARBA00022917"/>
    </source>
</evidence>
<dbReference type="AlphaFoldDB" id="A0A7T0C0Z3"/>
<evidence type="ECO:0000256" key="5">
    <source>
        <dbReference type="ARBA" id="ARBA00022741"/>
    </source>
</evidence>
<dbReference type="GO" id="GO:0005524">
    <property type="term" value="F:ATP binding"/>
    <property type="evidence" value="ECO:0007669"/>
    <property type="project" value="UniProtKB-UniRule"/>
</dbReference>
<keyword evidence="8 10" id="KW-0030">Aminoacyl-tRNA synthetase</keyword>
<dbReference type="PROSITE" id="PS50861">
    <property type="entry name" value="AA_TRNA_LIGASE_II_GLYAB"/>
    <property type="match status" value="1"/>
</dbReference>
<keyword evidence="5 10" id="KW-0547">Nucleotide-binding</keyword>
<gene>
    <name evidence="10" type="primary">glyS</name>
    <name evidence="12" type="ORF">G3M78_02835</name>
</gene>